<keyword evidence="6" id="KW-0808">Transferase</keyword>
<accession>A0A4S4LTE8</accession>
<evidence type="ECO:0000256" key="7">
    <source>
        <dbReference type="ARBA" id="ARBA00039094"/>
    </source>
</evidence>
<sequence length="396" mass="44604">MTITQTQTILAEPKIIHARARTSADNGSSYAESKDDLDLRPKILAGLCQPPHQRTIPGLVMYDEEGLRLYDDLTTHAKDYYPFACEEEILKNEAEISIVPAMCKSPINSPEVFIELGSGSMRKTSHLLRALSKAVSKSGISYDHPLVTYYALDVESREINRALTEIQTQMGHELAGKVDARGMLGTYDDGFAFVKEGQLEKRHAISGPTTPRHFVFLGSSLGNFTRNEAAQFLSSLPLRPGSSDSLLLGLDQNSDVDLLRKAYDDAEGYNRKFCINGLKVAGRILGDEDLFDVKNRNWDCIKRFDAEKKFHEVLYQSRTDQIVEVPGENTQLSFVKDETMHVCYSYKYDDQDAAKLFNEANLRPIQRWSDVRGLYAMWLLRRPDSLGDKMAQVASM</sequence>
<evidence type="ECO:0000256" key="6">
    <source>
        <dbReference type="ARBA" id="ARBA00022679"/>
    </source>
</evidence>
<evidence type="ECO:0000256" key="8">
    <source>
        <dbReference type="ARBA" id="ARBA00049425"/>
    </source>
</evidence>
<comment type="caution">
    <text evidence="10">The sequence shown here is derived from an EMBL/GenBank/DDBJ whole genome shotgun (WGS) entry which is preliminary data.</text>
</comment>
<organism evidence="10 11">
    <name type="scientific">Bondarzewia mesenterica</name>
    <dbReference type="NCBI Taxonomy" id="1095465"/>
    <lineage>
        <taxon>Eukaryota</taxon>
        <taxon>Fungi</taxon>
        <taxon>Dikarya</taxon>
        <taxon>Basidiomycota</taxon>
        <taxon>Agaricomycotina</taxon>
        <taxon>Agaricomycetes</taxon>
        <taxon>Russulales</taxon>
        <taxon>Bondarzewiaceae</taxon>
        <taxon>Bondarzewia</taxon>
    </lineage>
</organism>
<dbReference type="PANTHER" id="PTHR43397:SF1">
    <property type="entry name" value="ERGOTHIONEINE BIOSYNTHESIS PROTEIN 1"/>
    <property type="match status" value="1"/>
</dbReference>
<dbReference type="PANTHER" id="PTHR43397">
    <property type="entry name" value="ERGOTHIONEINE BIOSYNTHESIS PROTEIN 1"/>
    <property type="match status" value="1"/>
</dbReference>
<dbReference type="EC" id="2.1.1.261" evidence="7"/>
<evidence type="ECO:0000313" key="11">
    <source>
        <dbReference type="Proteomes" id="UP000310158"/>
    </source>
</evidence>
<dbReference type="NCBIfam" id="TIGR03439">
    <property type="entry name" value="methyl_EasF"/>
    <property type="match status" value="1"/>
</dbReference>
<proteinExistence type="inferred from homology"/>
<evidence type="ECO:0000256" key="1">
    <source>
        <dbReference type="ARBA" id="ARBA00005107"/>
    </source>
</evidence>
<comment type="similarity">
    <text evidence="2">Belongs to the methyltransferase superfamily.</text>
</comment>
<dbReference type="EMBL" id="SGPL01000216">
    <property type="protein sequence ID" value="THH15307.1"/>
    <property type="molecule type" value="Genomic_DNA"/>
</dbReference>
<evidence type="ECO:0000313" key="10">
    <source>
        <dbReference type="EMBL" id="THH15307.1"/>
    </source>
</evidence>
<feature type="domain" description="Histidine-specific methyltransferase SAM-dependent" evidence="9">
    <location>
        <begin position="40"/>
        <end position="381"/>
    </location>
</feature>
<dbReference type="Gene3D" id="3.40.50.150">
    <property type="entry name" value="Vaccinia Virus protein VP39"/>
    <property type="match status" value="1"/>
</dbReference>
<dbReference type="GO" id="GO:0009820">
    <property type="term" value="P:alkaloid metabolic process"/>
    <property type="evidence" value="ECO:0007669"/>
    <property type="project" value="UniProtKB-KW"/>
</dbReference>
<dbReference type="InterPro" id="IPR019257">
    <property type="entry name" value="MeTrfase_dom"/>
</dbReference>
<evidence type="ECO:0000256" key="3">
    <source>
        <dbReference type="ARBA" id="ARBA00011738"/>
    </source>
</evidence>
<dbReference type="InterPro" id="IPR029063">
    <property type="entry name" value="SAM-dependent_MTases_sf"/>
</dbReference>
<dbReference type="InterPro" id="IPR017804">
    <property type="entry name" value="MeTrfase_EgtD-like"/>
</dbReference>
<comment type="catalytic activity">
    <reaction evidence="8">
        <text>4-(3-methylbut-2-enyl)-L-tryptophan + S-adenosyl-L-methionine = 4-(3-methylbut-2-enyl)-L-abrine + S-adenosyl-L-homocysteine + H(+)</text>
        <dbReference type="Rhea" id="RHEA:34435"/>
        <dbReference type="ChEBI" id="CHEBI:15378"/>
        <dbReference type="ChEBI" id="CHEBI:57856"/>
        <dbReference type="ChEBI" id="CHEBI:58209"/>
        <dbReference type="ChEBI" id="CHEBI:59789"/>
        <dbReference type="ChEBI" id="CHEBI:67248"/>
        <dbReference type="EC" id="2.1.1.261"/>
    </reaction>
</comment>
<reference evidence="10 11" key="1">
    <citation type="submission" date="2019-02" db="EMBL/GenBank/DDBJ databases">
        <title>Genome sequencing of the rare red list fungi Bondarzewia mesenterica.</title>
        <authorList>
            <person name="Buettner E."/>
            <person name="Kellner H."/>
        </authorList>
    </citation>
    <scope>NUCLEOTIDE SEQUENCE [LARGE SCALE GENOMIC DNA]</scope>
    <source>
        <strain evidence="10 11">DSM 108281</strain>
    </source>
</reference>
<dbReference type="Proteomes" id="UP000310158">
    <property type="component" value="Unassembled WGS sequence"/>
</dbReference>
<gene>
    <name evidence="10" type="ORF">EW146_g5135</name>
</gene>
<dbReference type="OrthoDB" id="659at2759"/>
<dbReference type="AlphaFoldDB" id="A0A4S4LTE8"/>
<keyword evidence="5" id="KW-0489">Methyltransferase</keyword>
<keyword evidence="11" id="KW-1185">Reference proteome</keyword>
<dbReference type="InterPro" id="IPR051128">
    <property type="entry name" value="EgtD_Methyltrsf_superfamily"/>
</dbReference>
<comment type="pathway">
    <text evidence="1">Alkaloid biosynthesis; ergot alkaloid biosynthesis.</text>
</comment>
<name>A0A4S4LTE8_9AGAM</name>
<dbReference type="GO" id="GO:0032259">
    <property type="term" value="P:methylation"/>
    <property type="evidence" value="ECO:0007669"/>
    <property type="project" value="UniProtKB-KW"/>
</dbReference>
<evidence type="ECO:0000259" key="9">
    <source>
        <dbReference type="Pfam" id="PF10017"/>
    </source>
</evidence>
<dbReference type="GO" id="GO:0008168">
    <property type="term" value="F:methyltransferase activity"/>
    <property type="evidence" value="ECO:0007669"/>
    <property type="project" value="UniProtKB-KW"/>
</dbReference>
<evidence type="ECO:0000256" key="4">
    <source>
        <dbReference type="ARBA" id="ARBA00022589"/>
    </source>
</evidence>
<dbReference type="Pfam" id="PF10017">
    <property type="entry name" value="Methyltransf_33"/>
    <property type="match status" value="1"/>
</dbReference>
<comment type="subunit">
    <text evidence="3">Homodimer.</text>
</comment>
<protein>
    <recommendedName>
        <fullName evidence="7">4-dimethylallyltryptophan N-methyltransferase</fullName>
        <ecNumber evidence="7">2.1.1.261</ecNumber>
    </recommendedName>
</protein>
<evidence type="ECO:0000256" key="5">
    <source>
        <dbReference type="ARBA" id="ARBA00022603"/>
    </source>
</evidence>
<dbReference type="PIRSF" id="PIRSF018005">
    <property type="entry name" value="UCP018005"/>
    <property type="match status" value="1"/>
</dbReference>
<keyword evidence="4" id="KW-0017">Alkaloid metabolism</keyword>
<evidence type="ECO:0000256" key="2">
    <source>
        <dbReference type="ARBA" id="ARBA00008361"/>
    </source>
</evidence>
<dbReference type="InterPro" id="IPR017805">
    <property type="entry name" value="SAM_MeTrfase_EasF-type_put"/>
</dbReference>